<dbReference type="InterPro" id="IPR036390">
    <property type="entry name" value="WH_DNA-bd_sf"/>
</dbReference>
<evidence type="ECO:0000313" key="10">
    <source>
        <dbReference type="Proteomes" id="UP000465667"/>
    </source>
</evidence>
<dbReference type="SMART" id="SM00382">
    <property type="entry name" value="AAA"/>
    <property type="match status" value="1"/>
</dbReference>
<dbReference type="Gene3D" id="1.10.8.60">
    <property type="match status" value="1"/>
</dbReference>
<dbReference type="AlphaFoldDB" id="A0A558GDH0"/>
<dbReference type="InterPro" id="IPR003593">
    <property type="entry name" value="AAA+_ATPase"/>
</dbReference>
<comment type="function">
    <text evidence="5">Involved in regulation of DNA replication.</text>
</comment>
<dbReference type="PANTHER" id="PTHR10763:SF22">
    <property type="entry name" value="ORC1-TYPE DNA REPLICATION PROTEIN"/>
    <property type="match status" value="1"/>
</dbReference>
<dbReference type="InterPro" id="IPR015163">
    <property type="entry name" value="Cdc6_C"/>
</dbReference>
<dbReference type="InterPro" id="IPR014277">
    <property type="entry name" value="Orc1/Cdc6_arc"/>
</dbReference>
<dbReference type="EMBL" id="VMTR01000016">
    <property type="protein sequence ID" value="TVT95818.1"/>
    <property type="molecule type" value="Genomic_DNA"/>
</dbReference>
<keyword evidence="3 5" id="KW-0547">Nucleotide-binding</keyword>
<dbReference type="GO" id="GO:0006260">
    <property type="term" value="P:DNA replication"/>
    <property type="evidence" value="ECO:0007669"/>
    <property type="project" value="UniProtKB-UniRule"/>
</dbReference>
<evidence type="ECO:0000256" key="5">
    <source>
        <dbReference type="HAMAP-Rule" id="MF_01407"/>
    </source>
</evidence>
<dbReference type="InterPro" id="IPR027417">
    <property type="entry name" value="P-loop_NTPase"/>
</dbReference>
<comment type="caution">
    <text evidence="5">Lacks conserved residue(s) required for the propagation of feature annotation.</text>
</comment>
<dbReference type="SUPFAM" id="SSF52540">
    <property type="entry name" value="P-loop containing nucleoside triphosphate hydrolases"/>
    <property type="match status" value="1"/>
</dbReference>
<dbReference type="Proteomes" id="UP000320212">
    <property type="component" value="Unassembled WGS sequence"/>
</dbReference>
<dbReference type="HAMAP" id="MF_01407">
    <property type="entry name" value="ORC1_type_DNA_replic_protein"/>
    <property type="match status" value="1"/>
</dbReference>
<keyword evidence="4 5" id="KW-0067">ATP-binding</keyword>
<name>A0A558GDH0_HALVO</name>
<dbReference type="Proteomes" id="UP000465667">
    <property type="component" value="Chromosome"/>
</dbReference>
<dbReference type="InterPro" id="IPR049945">
    <property type="entry name" value="AAA_22"/>
</dbReference>
<dbReference type="RefSeq" id="WP_144858489.1">
    <property type="nucleotide sequence ID" value="NZ_CP048738.1"/>
</dbReference>
<accession>A0A6C0UYQ3</accession>
<comment type="similarity">
    <text evidence="1 5">Belongs to the CDC6/cdc18 family.</text>
</comment>
<reference evidence="7 10" key="2">
    <citation type="submission" date="2020-02" db="EMBL/GenBank/DDBJ databases">
        <title>Whole genome sequence of Haloferax alexandrinus pws1.</title>
        <authorList>
            <person name="Verma D.K."/>
            <person name="Gopal K."/>
            <person name="Prasad E.S."/>
        </authorList>
    </citation>
    <scope>NUCLEOTIDE SEQUENCE [LARGE SCALE GENOMIC DNA]</scope>
    <source>
        <strain evidence="7">Wsp1</strain>
        <strain evidence="10">wsp1</strain>
    </source>
</reference>
<dbReference type="Pfam" id="PF22703">
    <property type="entry name" value="Cdc6_lid"/>
    <property type="match status" value="1"/>
</dbReference>
<dbReference type="PANTHER" id="PTHR10763">
    <property type="entry name" value="CELL DIVISION CONTROL PROTEIN 6-RELATED"/>
    <property type="match status" value="1"/>
</dbReference>
<accession>A0A558GDH0</accession>
<dbReference type="InterPro" id="IPR036388">
    <property type="entry name" value="WH-like_DNA-bd_sf"/>
</dbReference>
<dbReference type="GO" id="GO:0005524">
    <property type="term" value="F:ATP binding"/>
    <property type="evidence" value="ECO:0007669"/>
    <property type="project" value="UniProtKB-UniRule"/>
</dbReference>
<dbReference type="EMBL" id="CP048738">
    <property type="protein sequence ID" value="QIB79541.1"/>
    <property type="molecule type" value="Genomic_DNA"/>
</dbReference>
<dbReference type="Pfam" id="PF13401">
    <property type="entry name" value="AAA_22"/>
    <property type="match status" value="1"/>
</dbReference>
<evidence type="ECO:0000313" key="8">
    <source>
        <dbReference type="EMBL" id="TVT95818.1"/>
    </source>
</evidence>
<gene>
    <name evidence="8" type="ORF">FQA18_04290</name>
    <name evidence="7" type="ORF">G3A49_16095</name>
</gene>
<reference evidence="8 9" key="1">
    <citation type="submission" date="2019-07" db="EMBL/GenBank/DDBJ databases">
        <title>Draft genome sequence of Haloferax volcanii SS0101, isolated from salt farm in Samut Sakhon, Thailand.</title>
        <authorList>
            <person name="Wanthongcharoen S."/>
            <person name="Yamprayoonswat W."/>
            <person name="Ruangsuj P."/>
            <person name="Thongpramul N."/>
            <person name="Jumpathong W."/>
            <person name="Sittihan S."/>
            <person name="Kanjanavas P."/>
            <person name="Yasawong M."/>
        </authorList>
    </citation>
    <scope>NUCLEOTIDE SEQUENCE [LARGE SCALE GENOMIC DNA]</scope>
    <source>
        <strain evidence="8 9">SS0101</strain>
    </source>
</reference>
<protein>
    <recommendedName>
        <fullName evidence="5">ORC1-type DNA replication protein</fullName>
    </recommendedName>
</protein>
<dbReference type="GeneID" id="44084962"/>
<dbReference type="KEGG" id="hale:G3A49_16095"/>
<evidence type="ECO:0000256" key="2">
    <source>
        <dbReference type="ARBA" id="ARBA00022705"/>
    </source>
</evidence>
<feature type="domain" description="AAA+ ATPase" evidence="6">
    <location>
        <begin position="49"/>
        <end position="199"/>
    </location>
</feature>
<dbReference type="Pfam" id="PF09079">
    <property type="entry name" value="WHD_Cdc6"/>
    <property type="match status" value="1"/>
</dbReference>
<dbReference type="CDD" id="cd00009">
    <property type="entry name" value="AAA"/>
    <property type="match status" value="1"/>
</dbReference>
<evidence type="ECO:0000256" key="1">
    <source>
        <dbReference type="ARBA" id="ARBA00006184"/>
    </source>
</evidence>
<organism evidence="8 9">
    <name type="scientific">Haloferax volcanii</name>
    <name type="common">Halobacterium volcanii</name>
    <dbReference type="NCBI Taxonomy" id="2246"/>
    <lineage>
        <taxon>Archaea</taxon>
        <taxon>Methanobacteriati</taxon>
        <taxon>Methanobacteriota</taxon>
        <taxon>Stenosarchaea group</taxon>
        <taxon>Halobacteria</taxon>
        <taxon>Halobacteriales</taxon>
        <taxon>Haloferacaceae</taxon>
        <taxon>Haloferax</taxon>
    </lineage>
</organism>
<evidence type="ECO:0000313" key="7">
    <source>
        <dbReference type="EMBL" id="QIB79541.1"/>
    </source>
</evidence>
<evidence type="ECO:0000256" key="3">
    <source>
        <dbReference type="ARBA" id="ARBA00022741"/>
    </source>
</evidence>
<sequence>MKSPFTQNNSLFKTKKPFNDTFVPPDICGREQELQKYINALQDIVDGFAPPNILVYGETGLGKTATTKHVLNLLRDELSETNRTLTVLEVNCNKHDSTYSTLRHLADRLNEKSYTQGHSRSELWDVVYDGLDALGDTILLVLDGLEHLDPDTDLLYELSRASTELENAHLGIIGIATDSRYPDQLSLRIRQNLNATNIHFNLYDASDLIAILDYHCNLAFKDGVVNDDVVPLAAALTAQATGDARTGLTLLETAGDLAQTKGADTVTRSHVEHARTEAESRTVENIFFTDLTTQHRLLFLSVMRLNLLTDDAAAFDDVENQYEQYCTRADTDPLSARRLRDLLKVILEKGFIDRDEYNAGPGGGRWNTYSVMVSPSTILDAIERRDAHLEQVIAADKRKLKRTAKRNEQDQRFV</sequence>
<evidence type="ECO:0000259" key="6">
    <source>
        <dbReference type="SMART" id="SM00382"/>
    </source>
</evidence>
<keyword evidence="2 5" id="KW-0235">DNA replication</keyword>
<dbReference type="InterPro" id="IPR050311">
    <property type="entry name" value="ORC1/CDC6"/>
</dbReference>
<evidence type="ECO:0000256" key="4">
    <source>
        <dbReference type="ARBA" id="ARBA00022840"/>
    </source>
</evidence>
<dbReference type="NCBIfam" id="TIGR02928">
    <property type="entry name" value="orc1/cdc6 family replication initiation protein"/>
    <property type="match status" value="1"/>
</dbReference>
<feature type="binding site" evidence="5">
    <location>
        <position position="203"/>
    </location>
    <ligand>
        <name>ATP</name>
        <dbReference type="ChEBI" id="CHEBI:30616"/>
    </ligand>
</feature>
<dbReference type="Gene3D" id="1.10.10.10">
    <property type="entry name" value="Winged helix-like DNA-binding domain superfamily/Winged helix DNA-binding domain"/>
    <property type="match status" value="1"/>
</dbReference>
<proteinExistence type="inferred from homology"/>
<evidence type="ECO:0000313" key="9">
    <source>
        <dbReference type="Proteomes" id="UP000320212"/>
    </source>
</evidence>
<dbReference type="Gene3D" id="3.40.50.300">
    <property type="entry name" value="P-loop containing nucleotide triphosphate hydrolases"/>
    <property type="match status" value="1"/>
</dbReference>
<dbReference type="InterPro" id="IPR055237">
    <property type="entry name" value="Cdc6_lid"/>
</dbReference>
<dbReference type="SUPFAM" id="SSF46785">
    <property type="entry name" value="Winged helix' DNA-binding domain"/>
    <property type="match status" value="1"/>
</dbReference>